<gene>
    <name evidence="1" type="ORF">HMPREF0179_02898</name>
</gene>
<sequence length="204" mass="23233">MRDELMSEIIKLEWDMFSHVSNVGGPASCQMRPDTFKIMRKSQAATWSDELLASYLEDLKTATREGRNIMTEKYARMMESTFPEEYRKLAASLPPVDKETLQKIEEIVAINVGWKAELFDRYPRLSGKGRPLRTSEDSAMETSFETYLRGELKTYSARTITLLHELTLRQQQDGVNGAALNLLNQVQQYGYATLEQAEGHRAGG</sequence>
<dbReference type="GeneID" id="78084713"/>
<accession>E5Y9I3</accession>
<dbReference type="InterPro" id="IPR025191">
    <property type="entry name" value="DUF4125"/>
</dbReference>
<reference evidence="1 2" key="1">
    <citation type="submission" date="2010-10" db="EMBL/GenBank/DDBJ databases">
        <authorList>
            <consortium name="The Broad Institute Genome Sequencing Platform"/>
            <person name="Ward D."/>
            <person name="Earl A."/>
            <person name="Feldgarden M."/>
            <person name="Young S.K."/>
            <person name="Gargeya S."/>
            <person name="Zeng Q."/>
            <person name="Alvarado L."/>
            <person name="Berlin A."/>
            <person name="Bochicchio J."/>
            <person name="Chapman S.B."/>
            <person name="Chen Z."/>
            <person name="Freedman E."/>
            <person name="Gellesch M."/>
            <person name="Goldberg J."/>
            <person name="Griggs A."/>
            <person name="Gujja S."/>
            <person name="Heilman E."/>
            <person name="Heiman D."/>
            <person name="Howarth C."/>
            <person name="Mehta T."/>
            <person name="Neiman D."/>
            <person name="Pearson M."/>
            <person name="Roberts A."/>
            <person name="Saif S."/>
            <person name="Shea T."/>
            <person name="Shenoy N."/>
            <person name="Sisk P."/>
            <person name="Stolte C."/>
            <person name="Sykes S."/>
            <person name="White J."/>
            <person name="Yandava C."/>
            <person name="Allen-Vercoe E."/>
            <person name="Sibley C."/>
            <person name="Ambrose C.E."/>
            <person name="Strauss J."/>
            <person name="Daigneault M."/>
            <person name="Haas B."/>
            <person name="Nusbaum C."/>
            <person name="Birren B."/>
        </authorList>
    </citation>
    <scope>NUCLEOTIDE SEQUENCE [LARGE SCALE GENOMIC DNA]</scope>
    <source>
        <strain evidence="1 2">3_1_6</strain>
    </source>
</reference>
<proteinExistence type="predicted"/>
<evidence type="ECO:0008006" key="3">
    <source>
        <dbReference type="Google" id="ProtNLM"/>
    </source>
</evidence>
<name>E5Y9I3_BILW3</name>
<keyword evidence="2" id="KW-1185">Reference proteome</keyword>
<dbReference type="RefSeq" id="WP_005029090.1">
    <property type="nucleotide sequence ID" value="NZ_KE150238.1"/>
</dbReference>
<dbReference type="Pfam" id="PF13526">
    <property type="entry name" value="DUF4125"/>
    <property type="match status" value="1"/>
</dbReference>
<dbReference type="Proteomes" id="UP000006034">
    <property type="component" value="Unassembled WGS sequence"/>
</dbReference>
<dbReference type="HOGENOM" id="CLU_099036_0_0_7"/>
<organism evidence="1 2">
    <name type="scientific">Bilophila wadsworthia (strain 3_1_6)</name>
    <dbReference type="NCBI Taxonomy" id="563192"/>
    <lineage>
        <taxon>Bacteria</taxon>
        <taxon>Pseudomonadati</taxon>
        <taxon>Thermodesulfobacteriota</taxon>
        <taxon>Desulfovibrionia</taxon>
        <taxon>Desulfovibrionales</taxon>
        <taxon>Desulfovibrionaceae</taxon>
        <taxon>Bilophila</taxon>
    </lineage>
</organism>
<evidence type="ECO:0000313" key="2">
    <source>
        <dbReference type="Proteomes" id="UP000006034"/>
    </source>
</evidence>
<comment type="caution">
    <text evidence="1">The sequence shown here is derived from an EMBL/GenBank/DDBJ whole genome shotgun (WGS) entry which is preliminary data.</text>
</comment>
<protein>
    <recommendedName>
        <fullName evidence="3">DUF4125 domain-containing protein</fullName>
    </recommendedName>
</protein>
<dbReference type="OrthoDB" id="5387164at2"/>
<reference evidence="1 2" key="2">
    <citation type="submission" date="2013-04" db="EMBL/GenBank/DDBJ databases">
        <title>The Genome Sequence of Bilophila wadsworthia 3_1_6.</title>
        <authorList>
            <consortium name="The Broad Institute Genomics Platform"/>
            <person name="Earl A."/>
            <person name="Ward D."/>
            <person name="Feldgarden M."/>
            <person name="Gevers D."/>
            <person name="Sibley C."/>
            <person name="Strauss J."/>
            <person name="Allen-Vercoe E."/>
            <person name="Walker B."/>
            <person name="Young S."/>
            <person name="Zeng Q."/>
            <person name="Gargeya S."/>
            <person name="Fitzgerald M."/>
            <person name="Haas B."/>
            <person name="Abouelleil A."/>
            <person name="Allen A.W."/>
            <person name="Alvarado L."/>
            <person name="Arachchi H.M."/>
            <person name="Berlin A.M."/>
            <person name="Chapman S.B."/>
            <person name="Gainer-Dewar J."/>
            <person name="Goldberg J."/>
            <person name="Griggs A."/>
            <person name="Gujja S."/>
            <person name="Hansen M."/>
            <person name="Howarth C."/>
            <person name="Imamovic A."/>
            <person name="Ireland A."/>
            <person name="Larimer J."/>
            <person name="McCowan C."/>
            <person name="Murphy C."/>
            <person name="Pearson M."/>
            <person name="Poon T.W."/>
            <person name="Priest M."/>
            <person name="Roberts A."/>
            <person name="Saif S."/>
            <person name="Shea T."/>
            <person name="Sisk P."/>
            <person name="Sykes S."/>
            <person name="Wortman J."/>
            <person name="Nusbaum C."/>
            <person name="Birren B."/>
        </authorList>
    </citation>
    <scope>NUCLEOTIDE SEQUENCE [LARGE SCALE GENOMIC DNA]</scope>
    <source>
        <strain evidence="1 2">3_1_6</strain>
    </source>
</reference>
<dbReference type="eggNOG" id="ENOG5031HGC">
    <property type="taxonomic scope" value="Bacteria"/>
</dbReference>
<dbReference type="STRING" id="563192.HMPREF0179_02898"/>
<evidence type="ECO:0000313" key="1">
    <source>
        <dbReference type="EMBL" id="EFV43375.1"/>
    </source>
</evidence>
<dbReference type="AlphaFoldDB" id="E5Y9I3"/>
<dbReference type="EMBL" id="ADCP02000001">
    <property type="protein sequence ID" value="EFV43375.1"/>
    <property type="molecule type" value="Genomic_DNA"/>
</dbReference>